<keyword evidence="5" id="KW-1185">Reference proteome</keyword>
<evidence type="ECO:0000313" key="5">
    <source>
        <dbReference type="Proteomes" id="UP001154282"/>
    </source>
</evidence>
<dbReference type="Proteomes" id="UP001154282">
    <property type="component" value="Unassembled WGS sequence"/>
</dbReference>
<name>A0AAV0GVV6_9ROSI</name>
<keyword evidence="2" id="KW-0808">Transferase</keyword>
<organism evidence="4 5">
    <name type="scientific">Linum tenue</name>
    <dbReference type="NCBI Taxonomy" id="586396"/>
    <lineage>
        <taxon>Eukaryota</taxon>
        <taxon>Viridiplantae</taxon>
        <taxon>Streptophyta</taxon>
        <taxon>Embryophyta</taxon>
        <taxon>Tracheophyta</taxon>
        <taxon>Spermatophyta</taxon>
        <taxon>Magnoliopsida</taxon>
        <taxon>eudicotyledons</taxon>
        <taxon>Gunneridae</taxon>
        <taxon>Pentapetalae</taxon>
        <taxon>rosids</taxon>
        <taxon>fabids</taxon>
        <taxon>Malpighiales</taxon>
        <taxon>Linaceae</taxon>
        <taxon>Linum</taxon>
    </lineage>
</organism>
<evidence type="ECO:0000313" key="4">
    <source>
        <dbReference type="EMBL" id="CAI0376235.1"/>
    </source>
</evidence>
<dbReference type="PANTHER" id="PTHR31642:SF11">
    <property type="entry name" value="SHIKIMATE O-HYDROXYCINNAMOYLTRANSFERASE"/>
    <property type="match status" value="1"/>
</dbReference>
<dbReference type="AlphaFoldDB" id="A0AAV0GVV6"/>
<gene>
    <name evidence="4" type="ORF">LITE_LOCUS923</name>
</gene>
<accession>A0AAV0GVV6</accession>
<dbReference type="InterPro" id="IPR023213">
    <property type="entry name" value="CAT-like_dom_sf"/>
</dbReference>
<evidence type="ECO:0000256" key="1">
    <source>
        <dbReference type="ARBA" id="ARBA00009861"/>
    </source>
</evidence>
<dbReference type="EMBL" id="CAMGYJ010000002">
    <property type="protein sequence ID" value="CAI0376235.1"/>
    <property type="molecule type" value="Genomic_DNA"/>
</dbReference>
<dbReference type="InterPro" id="IPR050317">
    <property type="entry name" value="Plant_Fungal_Acyltransferase"/>
</dbReference>
<comment type="caution">
    <text evidence="4">The sequence shown here is derived from an EMBL/GenBank/DDBJ whole genome shotgun (WGS) entry which is preliminary data.</text>
</comment>
<evidence type="ECO:0000256" key="3">
    <source>
        <dbReference type="ARBA" id="ARBA00023315"/>
    </source>
</evidence>
<keyword evidence="3" id="KW-0012">Acyltransferase</keyword>
<dbReference type="PANTHER" id="PTHR31642">
    <property type="entry name" value="TRICHOTHECENE 3-O-ACETYLTRANSFERASE"/>
    <property type="match status" value="1"/>
</dbReference>
<protein>
    <submittedName>
        <fullName evidence="4">Uncharacterized protein</fullName>
    </submittedName>
</protein>
<comment type="similarity">
    <text evidence="1">Belongs to the plant acyltransferase family.</text>
</comment>
<sequence length="426" mass="46999">MLQPYSWRRRDGGAAAHGFFNGRVLKESLGQALVTFFPVAGRLAQAQDESGRFEIDCNGQGVLFVEAETDVTISELGDFQPAPELMQLVPQVDFSKGISSFPLLLVQVTRFRCGGVCLGIGYQHAISDGKGFYNLLTAWSSLARGLSVATNLLPFLDRTILRSRSPPSPTWQHPEYCESIDEEQQTPPPSALSTSTRILSLSLDQIMRLKEKANSSTNGDDINRYYTTYEVLTAHIWRCVTVARSFADRNQPVTLHVTIDGRRRFEPALPPGYFGNCLFHAVVAASTAELASESLHRTAGRIRRAIRRSDDEYMRSSIDYLERAGGSTIRIPGISGSPHLKVISWAQLPFGQDFGWGDPIFVRPACSWEGSCLLLPKPRDEDGGLSFSICLEAAAMERFKGLLTTDDSTVLSTTTATSLPRLDSRL</sequence>
<dbReference type="GO" id="GO:0016747">
    <property type="term" value="F:acyltransferase activity, transferring groups other than amino-acyl groups"/>
    <property type="evidence" value="ECO:0007669"/>
    <property type="project" value="TreeGrafter"/>
</dbReference>
<dbReference type="Gene3D" id="3.30.559.10">
    <property type="entry name" value="Chloramphenicol acetyltransferase-like domain"/>
    <property type="match status" value="2"/>
</dbReference>
<reference evidence="4" key="1">
    <citation type="submission" date="2022-08" db="EMBL/GenBank/DDBJ databases">
        <authorList>
            <person name="Gutierrez-Valencia J."/>
        </authorList>
    </citation>
    <scope>NUCLEOTIDE SEQUENCE</scope>
</reference>
<dbReference type="Pfam" id="PF02458">
    <property type="entry name" value="Transferase"/>
    <property type="match status" value="1"/>
</dbReference>
<proteinExistence type="inferred from homology"/>
<evidence type="ECO:0000256" key="2">
    <source>
        <dbReference type="ARBA" id="ARBA00022679"/>
    </source>
</evidence>